<evidence type="ECO:0000256" key="8">
    <source>
        <dbReference type="ARBA" id="ARBA00023242"/>
    </source>
</evidence>
<dbReference type="InterPro" id="IPR000182">
    <property type="entry name" value="GNAT_dom"/>
</dbReference>
<dbReference type="EMBL" id="ADNJ02000007">
    <property type="protein sequence ID" value="EFZ03645.1"/>
    <property type="molecule type" value="Genomic_DNA"/>
</dbReference>
<evidence type="ECO:0000256" key="10">
    <source>
        <dbReference type="ARBA" id="ARBA00047821"/>
    </source>
</evidence>
<evidence type="ECO:0000256" key="1">
    <source>
        <dbReference type="ARBA" id="ARBA00004123"/>
    </source>
</evidence>
<keyword evidence="9" id="KW-0012">Acyltransferase</keyword>
<feature type="domain" description="N-acetyltransferase" evidence="13">
    <location>
        <begin position="66"/>
        <end position="226"/>
    </location>
</feature>
<dbReference type="EC" id="2.3.1.257" evidence="4"/>
<name>E9EMW8_METRA</name>
<dbReference type="GO" id="GO:1990189">
    <property type="term" value="F:protein N-terminal-serine acetyltransferase activity"/>
    <property type="evidence" value="ECO:0007669"/>
    <property type="project" value="UniProtKB-EC"/>
</dbReference>
<keyword evidence="6" id="KW-0963">Cytoplasm</keyword>
<sequence length="239" mass="27070">MSRLGANGDTPARNAGETADPVEAANAKPDDVFVKDYVPLLYFTSSRIPCEWTHPVSKTRYAITLLQAARLTEAQVDKCFGIVDQTSGRDYRLSLQGWHPSAKKEEMRSPDLRYILVRRGEEICGFTSLMPTWENGEPVVYCYEIHLTEEVKGTGLGSQLMGYLTEVAERAEGIDKVMLTCFVRNERARRFYERLGFDVDENSPRERRLRGKLIAADYVIMSRRVKRGRRKKPVAGGDG</sequence>
<organism evidence="14 15">
    <name type="scientific">Metarhizium robertsii (strain ARSEF 23 / ATCC MYA-3075)</name>
    <name type="common">Metarhizium anisopliae (strain ARSEF 23)</name>
    <dbReference type="NCBI Taxonomy" id="655844"/>
    <lineage>
        <taxon>Eukaryota</taxon>
        <taxon>Fungi</taxon>
        <taxon>Dikarya</taxon>
        <taxon>Ascomycota</taxon>
        <taxon>Pezizomycotina</taxon>
        <taxon>Sordariomycetes</taxon>
        <taxon>Hypocreomycetidae</taxon>
        <taxon>Hypocreales</taxon>
        <taxon>Clavicipitaceae</taxon>
        <taxon>Metarhizium</taxon>
    </lineage>
</organism>
<reference evidence="14 15" key="1">
    <citation type="journal article" date="2011" name="PLoS Genet.">
        <title>Genome sequencing and comparative transcriptomics of the model entomopathogenic fungi Metarhizium anisopliae and M. acridum.</title>
        <authorList>
            <person name="Gao Q."/>
            <person name="Jin K."/>
            <person name="Ying S.H."/>
            <person name="Zhang Y."/>
            <person name="Xiao G."/>
            <person name="Shang Y."/>
            <person name="Duan Z."/>
            <person name="Hu X."/>
            <person name="Xie X.Q."/>
            <person name="Zhou G."/>
            <person name="Peng G."/>
            <person name="Luo Z."/>
            <person name="Huang W."/>
            <person name="Wang B."/>
            <person name="Fang W."/>
            <person name="Wang S."/>
            <person name="Zhong Y."/>
            <person name="Ma L.J."/>
            <person name="St Leger R.J."/>
            <person name="Zhao G.P."/>
            <person name="Pei Y."/>
            <person name="Feng M.G."/>
            <person name="Xia Y."/>
            <person name="Wang C."/>
        </authorList>
    </citation>
    <scope>NUCLEOTIDE SEQUENCE [LARGE SCALE GENOMIC DNA]</scope>
    <source>
        <strain evidence="15">ARSEF 23 / ATCC MYA-3075</strain>
    </source>
</reference>
<comment type="catalytic activity">
    <reaction evidence="11">
        <text>N-terminal L-seryl-[histone H4] + acetyl-CoA = N-terminal N(alpha)-acetyl-L-seryl-[histone H4] + CoA + H(+)</text>
        <dbReference type="Rhea" id="RHEA:50596"/>
        <dbReference type="Rhea" id="RHEA-COMP:12740"/>
        <dbReference type="Rhea" id="RHEA-COMP:12743"/>
        <dbReference type="ChEBI" id="CHEBI:15378"/>
        <dbReference type="ChEBI" id="CHEBI:57287"/>
        <dbReference type="ChEBI" id="CHEBI:57288"/>
        <dbReference type="ChEBI" id="CHEBI:64738"/>
        <dbReference type="ChEBI" id="CHEBI:83690"/>
        <dbReference type="EC" id="2.3.1.257"/>
    </reaction>
</comment>
<dbReference type="AlphaFoldDB" id="E9EMW8"/>
<protein>
    <recommendedName>
        <fullName evidence="5">N-alpha-acetyltransferase 40</fullName>
        <ecNumber evidence="4">2.3.1.257</ecNumber>
    </recommendedName>
</protein>
<dbReference type="GO" id="GO:0005634">
    <property type="term" value="C:nucleus"/>
    <property type="evidence" value="ECO:0007669"/>
    <property type="project" value="UniProtKB-SubCell"/>
</dbReference>
<evidence type="ECO:0000256" key="11">
    <source>
        <dbReference type="ARBA" id="ARBA00049524"/>
    </source>
</evidence>
<dbReference type="CDD" id="cd04301">
    <property type="entry name" value="NAT_SF"/>
    <property type="match status" value="1"/>
</dbReference>
<dbReference type="KEGG" id="maj:MAA_00719"/>
<evidence type="ECO:0000313" key="15">
    <source>
        <dbReference type="Proteomes" id="UP000002498"/>
    </source>
</evidence>
<dbReference type="HOGENOM" id="CLU_051699_2_1_1"/>
<evidence type="ECO:0000313" key="14">
    <source>
        <dbReference type="EMBL" id="EFZ03645.1"/>
    </source>
</evidence>
<comment type="similarity">
    <text evidence="3">Belongs to the acetyltransferase family. NAA40 subfamily.</text>
</comment>
<evidence type="ECO:0000256" key="4">
    <source>
        <dbReference type="ARBA" id="ARBA00012950"/>
    </source>
</evidence>
<evidence type="ECO:0000256" key="2">
    <source>
        <dbReference type="ARBA" id="ARBA00004496"/>
    </source>
</evidence>
<dbReference type="RefSeq" id="XP_007816908.1">
    <property type="nucleotide sequence ID" value="XM_007818717.1"/>
</dbReference>
<evidence type="ECO:0000256" key="9">
    <source>
        <dbReference type="ARBA" id="ARBA00023315"/>
    </source>
</evidence>
<dbReference type="Pfam" id="PF00583">
    <property type="entry name" value="Acetyltransf_1"/>
    <property type="match status" value="1"/>
</dbReference>
<feature type="region of interest" description="Disordered" evidence="12">
    <location>
        <begin position="1"/>
        <end position="23"/>
    </location>
</feature>
<keyword evidence="15" id="KW-1185">Reference proteome</keyword>
<evidence type="ECO:0000256" key="7">
    <source>
        <dbReference type="ARBA" id="ARBA00022679"/>
    </source>
</evidence>
<dbReference type="GO" id="GO:0005737">
    <property type="term" value="C:cytoplasm"/>
    <property type="evidence" value="ECO:0007669"/>
    <property type="project" value="UniProtKB-SubCell"/>
</dbReference>
<evidence type="ECO:0000256" key="3">
    <source>
        <dbReference type="ARBA" id="ARBA00008870"/>
    </source>
</evidence>
<dbReference type="PROSITE" id="PS51186">
    <property type="entry name" value="GNAT"/>
    <property type="match status" value="1"/>
</dbReference>
<proteinExistence type="inferred from homology"/>
<comment type="subcellular location">
    <subcellularLocation>
        <location evidence="2">Cytoplasm</location>
    </subcellularLocation>
    <subcellularLocation>
        <location evidence="1">Nucleus</location>
    </subcellularLocation>
</comment>
<keyword evidence="8" id="KW-0539">Nucleus</keyword>
<dbReference type="InterPro" id="IPR016181">
    <property type="entry name" value="Acyl_CoA_acyltransferase"/>
</dbReference>
<gene>
    <name evidence="14" type="ORF">MAA_00719</name>
</gene>
<evidence type="ECO:0000259" key="13">
    <source>
        <dbReference type="PROSITE" id="PS51186"/>
    </source>
</evidence>
<dbReference type="PANTHER" id="PTHR20531:SF1">
    <property type="entry name" value="N-ALPHA-ACETYLTRANSFERASE 40"/>
    <property type="match status" value="1"/>
</dbReference>
<reference evidence="14 15" key="2">
    <citation type="journal article" date="2014" name="Proc. Natl. Acad. Sci. U.S.A.">
        <title>Trajectory and genomic determinants of fungal-pathogen speciation and host adaptation.</title>
        <authorList>
            <person name="Hu X."/>
            <person name="Xiao G."/>
            <person name="Zheng P."/>
            <person name="Shang Y."/>
            <person name="Su Y."/>
            <person name="Zhang X."/>
            <person name="Liu X."/>
            <person name="Zhan S."/>
            <person name="St Leger R.J."/>
            <person name="Wang C."/>
        </authorList>
    </citation>
    <scope>GENOME REANNOTATION</scope>
    <source>
        <strain evidence="15">ARSEF 23 / ATCC MYA-3075</strain>
    </source>
</reference>
<dbReference type="Proteomes" id="UP000002498">
    <property type="component" value="Unassembled WGS sequence"/>
</dbReference>
<comment type="caution">
    <text evidence="14">The sequence shown here is derived from an EMBL/GenBank/DDBJ whole genome shotgun (WGS) entry which is preliminary data.</text>
</comment>
<evidence type="ECO:0000256" key="6">
    <source>
        <dbReference type="ARBA" id="ARBA00022490"/>
    </source>
</evidence>
<dbReference type="GeneID" id="19255005"/>
<dbReference type="OrthoDB" id="424551at2759"/>
<dbReference type="SUPFAM" id="SSF55729">
    <property type="entry name" value="Acyl-CoA N-acyltransferases (Nat)"/>
    <property type="match status" value="1"/>
</dbReference>
<evidence type="ECO:0000256" key="12">
    <source>
        <dbReference type="SAM" id="MobiDB-lite"/>
    </source>
</evidence>
<dbReference type="GO" id="GO:0010485">
    <property type="term" value="F:histone H4 acetyltransferase activity"/>
    <property type="evidence" value="ECO:0007669"/>
    <property type="project" value="InterPro"/>
</dbReference>
<accession>E9EMW8</accession>
<comment type="catalytic activity">
    <reaction evidence="10">
        <text>N-terminal L-seryl-[histone H2A] + acetyl-CoA = N-terminal N(alpha)-acetyl-L-seryl-[histone H2A] + CoA + H(+)</text>
        <dbReference type="Rhea" id="RHEA:50600"/>
        <dbReference type="Rhea" id="RHEA-COMP:12742"/>
        <dbReference type="Rhea" id="RHEA-COMP:12744"/>
        <dbReference type="ChEBI" id="CHEBI:15378"/>
        <dbReference type="ChEBI" id="CHEBI:57287"/>
        <dbReference type="ChEBI" id="CHEBI:57288"/>
        <dbReference type="ChEBI" id="CHEBI:64738"/>
        <dbReference type="ChEBI" id="CHEBI:83690"/>
        <dbReference type="EC" id="2.3.1.257"/>
    </reaction>
</comment>
<keyword evidence="7" id="KW-0808">Transferase</keyword>
<dbReference type="PANTHER" id="PTHR20531">
    <property type="entry name" value="N-ALPHA-ACETYLTRANSFERASE 40"/>
    <property type="match status" value="1"/>
</dbReference>
<dbReference type="Gene3D" id="3.40.630.30">
    <property type="match status" value="1"/>
</dbReference>
<dbReference type="InterPro" id="IPR039949">
    <property type="entry name" value="NAA40"/>
</dbReference>
<dbReference type="GO" id="GO:0043998">
    <property type="term" value="F:histone H2A acetyltransferase activity"/>
    <property type="evidence" value="ECO:0007669"/>
    <property type="project" value="InterPro"/>
</dbReference>
<evidence type="ECO:0000256" key="5">
    <source>
        <dbReference type="ARBA" id="ARBA00015043"/>
    </source>
</evidence>